<evidence type="ECO:0000313" key="1">
    <source>
        <dbReference type="EMBL" id="TGX83908.1"/>
    </source>
</evidence>
<protein>
    <submittedName>
        <fullName evidence="1">Helix-turn-helix domain-containing protein</fullName>
    </submittedName>
</protein>
<sequence length="581" mass="67017">MTMSSKVNVIIDNIINFAASNFNKMETAINNIKAILKEQNMSQSDLADKCGMAAGTINRIIRGKQKLTQNTLKLIADVLNVSIDELSENVSILNNGVNGYLQFGNEITHITSYRSLLNWLKKYEPLIIGLPQMAKNIQKEERRNQQYMIDSDLCNIDLFKHETIDCTKYDCWSFRKSEDERDGIDIDLGNMCVSYPFECNGKLFSNSEALYICGLFSLNTPQHIAIQEQLLNAKSGYDAKKGIRAVITRHHKELLRKDWNSFNVEWMKWCVWQKIKKNKQFAEILCSIPRTAYIIENSTHQRNSDTSLFWGMSNVELEEKRAIIEKWVEMSNPTLSQKELDKIKMKERNKINHIGVWQGVNCMGKILKSCQLALLYKKELGINYDLLRAKHIYMFGELMRFEDELSTPKIIIFDWDMTLVDSTLAKQYGNNYREVQKHISEFSIFEGIKEVIEQLSEHHIIYVVSGNVGSTIKKVIQYFNLNIPLENVHGYRQGYPMENLARKKKVMQVALDCIIQTHSVSKSNILYIGDEADDYTACQEYGVHFVGCLWGNNELKENSEVCTIDHPNEIFDIINLDGVTQ</sequence>
<name>A0AC61QTX3_9BACT</name>
<organism evidence="1 2">
    <name type="scientific">Palleniella muris</name>
    <dbReference type="NCBI Taxonomy" id="3038145"/>
    <lineage>
        <taxon>Bacteria</taxon>
        <taxon>Pseudomonadati</taxon>
        <taxon>Bacteroidota</taxon>
        <taxon>Bacteroidia</taxon>
        <taxon>Bacteroidales</taxon>
        <taxon>Prevotellaceae</taxon>
        <taxon>Palleniella</taxon>
    </lineage>
</organism>
<evidence type="ECO:0000313" key="2">
    <source>
        <dbReference type="Proteomes" id="UP000308886"/>
    </source>
</evidence>
<dbReference type="Proteomes" id="UP000308886">
    <property type="component" value="Unassembled WGS sequence"/>
</dbReference>
<dbReference type="EMBL" id="SRZC01000002">
    <property type="protein sequence ID" value="TGX83908.1"/>
    <property type="molecule type" value="Genomic_DNA"/>
</dbReference>
<keyword evidence="2" id="KW-1185">Reference proteome</keyword>
<gene>
    <name evidence="1" type="ORF">E5358_01685</name>
</gene>
<accession>A0AC61QTX3</accession>
<reference evidence="1" key="1">
    <citation type="submission" date="2019-04" db="EMBL/GenBank/DDBJ databases">
        <title>Microbes associate with the intestines of laboratory mice.</title>
        <authorList>
            <person name="Navarre W."/>
            <person name="Wong E."/>
            <person name="Huang K."/>
            <person name="Tropini C."/>
            <person name="Ng K."/>
            <person name="Yu B."/>
        </authorList>
    </citation>
    <scope>NUCLEOTIDE SEQUENCE</scope>
    <source>
        <strain evidence="1">NM73_A23</strain>
    </source>
</reference>
<comment type="caution">
    <text evidence="1">The sequence shown here is derived from an EMBL/GenBank/DDBJ whole genome shotgun (WGS) entry which is preliminary data.</text>
</comment>
<proteinExistence type="predicted"/>